<reference evidence="12 13" key="1">
    <citation type="journal article" date="2009" name="PLoS ONE">
        <title>Genome analysis of the anaerobic thermohalophilic bacterium Halothermothrix orenii.</title>
        <authorList>
            <person name="Mavromatis K."/>
            <person name="Ivanova N."/>
            <person name="Anderson I."/>
            <person name="Lykidis A."/>
            <person name="Hooper S.D."/>
            <person name="Sun H."/>
            <person name="Kunin V."/>
            <person name="Lapidus A."/>
            <person name="Hugenholtz P."/>
            <person name="Patel B."/>
            <person name="Kyrpides N.C."/>
        </authorList>
    </citation>
    <scope>NUCLEOTIDE SEQUENCE [LARGE SCALE GENOMIC DNA]</scope>
    <source>
        <strain evidence="13">H 168 / OCM 544 / DSM 9562</strain>
    </source>
</reference>
<keyword evidence="5 10" id="KW-0548">Nucleotidyltransferase</keyword>
<keyword evidence="13" id="KW-1185">Reference proteome</keyword>
<dbReference type="HOGENOM" id="CLU_069765_0_1_9"/>
<keyword evidence="4 10" id="KW-0808">Transferase</keyword>
<dbReference type="UniPathway" id="UPA00253">
    <property type="reaction ID" value="UER00332"/>
</dbReference>
<evidence type="ECO:0000259" key="11">
    <source>
        <dbReference type="Pfam" id="PF01467"/>
    </source>
</evidence>
<evidence type="ECO:0000256" key="2">
    <source>
        <dbReference type="ARBA" id="ARBA00005019"/>
    </source>
</evidence>
<keyword evidence="8 10" id="KW-0520">NAD</keyword>
<dbReference type="HAMAP" id="MF_00244">
    <property type="entry name" value="NaMN_adenylyltr"/>
    <property type="match status" value="1"/>
</dbReference>
<evidence type="ECO:0000256" key="9">
    <source>
        <dbReference type="ARBA" id="ARBA00048721"/>
    </source>
</evidence>
<dbReference type="NCBIfam" id="NF000840">
    <property type="entry name" value="PRK00071.1-3"/>
    <property type="match status" value="1"/>
</dbReference>
<dbReference type="EC" id="2.7.7.18" evidence="10"/>
<comment type="function">
    <text evidence="1 10">Catalyzes the reversible adenylation of nicotinate mononucleotide (NaMN) to nicotinic acid adenine dinucleotide (NaAD).</text>
</comment>
<name>B8CXS2_HALOH</name>
<dbReference type="InterPro" id="IPR005248">
    <property type="entry name" value="NadD/NMNAT"/>
</dbReference>
<evidence type="ECO:0000256" key="10">
    <source>
        <dbReference type="HAMAP-Rule" id="MF_00244"/>
    </source>
</evidence>
<evidence type="ECO:0000256" key="1">
    <source>
        <dbReference type="ARBA" id="ARBA00002324"/>
    </source>
</evidence>
<comment type="similarity">
    <text evidence="10">Belongs to the NadD family.</text>
</comment>
<dbReference type="PANTHER" id="PTHR39321">
    <property type="entry name" value="NICOTINATE-NUCLEOTIDE ADENYLYLTRANSFERASE-RELATED"/>
    <property type="match status" value="1"/>
</dbReference>
<sequence>MDNRYQRIAVMGGTFDPVHLGHLIIAEQSYNHFHLDKVIFMPAGIPPHKSGKKITASRHRLEMLKRAISDNPHFDYSTYELEKEGKSYTVETLRFLYNKKIAREIYFIIGADSLLDIYNWKEPEYLLEKGNFIVAPRPGYSLKGIFENSKYNIYRNNIYILKEPLIDISSSRLREQVNRGESIRYQTLPCVISYIEEEGLYRGD</sequence>
<accession>B8CXS2</accession>
<evidence type="ECO:0000256" key="3">
    <source>
        <dbReference type="ARBA" id="ARBA00022642"/>
    </source>
</evidence>
<dbReference type="Proteomes" id="UP000000719">
    <property type="component" value="Chromosome"/>
</dbReference>
<dbReference type="InterPro" id="IPR004821">
    <property type="entry name" value="Cyt_trans-like"/>
</dbReference>
<dbReference type="SUPFAM" id="SSF52374">
    <property type="entry name" value="Nucleotidylyl transferase"/>
    <property type="match status" value="1"/>
</dbReference>
<dbReference type="STRING" id="373903.Hore_13410"/>
<dbReference type="GO" id="GO:0009435">
    <property type="term" value="P:NAD+ biosynthetic process"/>
    <property type="evidence" value="ECO:0007669"/>
    <property type="project" value="UniProtKB-UniRule"/>
</dbReference>
<dbReference type="AlphaFoldDB" id="B8CXS2"/>
<keyword evidence="6 10" id="KW-0547">Nucleotide-binding</keyword>
<dbReference type="Pfam" id="PF01467">
    <property type="entry name" value="CTP_transf_like"/>
    <property type="match status" value="1"/>
</dbReference>
<evidence type="ECO:0000313" key="12">
    <source>
        <dbReference type="EMBL" id="ACL70091.1"/>
    </source>
</evidence>
<dbReference type="Gene3D" id="3.40.50.620">
    <property type="entry name" value="HUPs"/>
    <property type="match status" value="1"/>
</dbReference>
<dbReference type="GO" id="GO:0005524">
    <property type="term" value="F:ATP binding"/>
    <property type="evidence" value="ECO:0007669"/>
    <property type="project" value="UniProtKB-KW"/>
</dbReference>
<dbReference type="EMBL" id="CP001098">
    <property type="protein sequence ID" value="ACL70091.1"/>
    <property type="molecule type" value="Genomic_DNA"/>
</dbReference>
<dbReference type="GO" id="GO:0004515">
    <property type="term" value="F:nicotinate-nucleotide adenylyltransferase activity"/>
    <property type="evidence" value="ECO:0007669"/>
    <property type="project" value="UniProtKB-UniRule"/>
</dbReference>
<proteinExistence type="inferred from homology"/>
<protein>
    <recommendedName>
        <fullName evidence="10">Probable nicotinate-nucleotide adenylyltransferase</fullName>
        <ecNumber evidence="10">2.7.7.18</ecNumber>
    </recommendedName>
    <alternativeName>
        <fullName evidence="10">Deamido-NAD(+) diphosphorylase</fullName>
    </alternativeName>
    <alternativeName>
        <fullName evidence="10">Deamido-NAD(+) pyrophosphorylase</fullName>
    </alternativeName>
    <alternativeName>
        <fullName evidence="10">Nicotinate mononucleotide adenylyltransferase</fullName>
        <shortName evidence="10">NaMN adenylyltransferase</shortName>
    </alternativeName>
</protein>
<organism evidence="12 13">
    <name type="scientific">Halothermothrix orenii (strain H 168 / OCM 544 / DSM 9562)</name>
    <dbReference type="NCBI Taxonomy" id="373903"/>
    <lineage>
        <taxon>Bacteria</taxon>
        <taxon>Bacillati</taxon>
        <taxon>Bacillota</taxon>
        <taxon>Clostridia</taxon>
        <taxon>Halanaerobiales</taxon>
        <taxon>Halothermotrichaceae</taxon>
        <taxon>Halothermothrix</taxon>
    </lineage>
</organism>
<dbReference type="RefSeq" id="WP_012636275.1">
    <property type="nucleotide sequence ID" value="NC_011899.1"/>
</dbReference>
<evidence type="ECO:0000313" key="13">
    <source>
        <dbReference type="Proteomes" id="UP000000719"/>
    </source>
</evidence>
<feature type="domain" description="Cytidyltransferase-like" evidence="11">
    <location>
        <begin position="10"/>
        <end position="175"/>
    </location>
</feature>
<dbReference type="PANTHER" id="PTHR39321:SF3">
    <property type="entry name" value="PHOSPHOPANTETHEINE ADENYLYLTRANSFERASE"/>
    <property type="match status" value="1"/>
</dbReference>
<dbReference type="NCBIfam" id="TIGR00482">
    <property type="entry name" value="nicotinate (nicotinamide) nucleotide adenylyltransferase"/>
    <property type="match status" value="1"/>
</dbReference>
<evidence type="ECO:0000256" key="6">
    <source>
        <dbReference type="ARBA" id="ARBA00022741"/>
    </source>
</evidence>
<evidence type="ECO:0000256" key="8">
    <source>
        <dbReference type="ARBA" id="ARBA00023027"/>
    </source>
</evidence>
<dbReference type="CDD" id="cd02165">
    <property type="entry name" value="NMNAT"/>
    <property type="match status" value="1"/>
</dbReference>
<keyword evidence="7 10" id="KW-0067">ATP-binding</keyword>
<dbReference type="NCBIfam" id="TIGR00125">
    <property type="entry name" value="cyt_tran_rel"/>
    <property type="match status" value="1"/>
</dbReference>
<keyword evidence="3 10" id="KW-0662">Pyridine nucleotide biosynthesis</keyword>
<evidence type="ECO:0000256" key="5">
    <source>
        <dbReference type="ARBA" id="ARBA00022695"/>
    </source>
</evidence>
<dbReference type="GO" id="GO:0016787">
    <property type="term" value="F:hydrolase activity"/>
    <property type="evidence" value="ECO:0007669"/>
    <property type="project" value="UniProtKB-KW"/>
</dbReference>
<comment type="pathway">
    <text evidence="2 10">Cofactor biosynthesis; NAD(+) biosynthesis; deamido-NAD(+) from nicotinate D-ribonucleotide: step 1/1.</text>
</comment>
<dbReference type="eggNOG" id="COG1057">
    <property type="taxonomic scope" value="Bacteria"/>
</dbReference>
<keyword evidence="12" id="KW-0378">Hydrolase</keyword>
<gene>
    <name evidence="10" type="primary">nadD</name>
    <name evidence="12" type="ordered locus">Hore_13410</name>
</gene>
<evidence type="ECO:0000256" key="7">
    <source>
        <dbReference type="ARBA" id="ARBA00022840"/>
    </source>
</evidence>
<evidence type="ECO:0000256" key="4">
    <source>
        <dbReference type="ARBA" id="ARBA00022679"/>
    </source>
</evidence>
<comment type="catalytic activity">
    <reaction evidence="9 10">
        <text>nicotinate beta-D-ribonucleotide + ATP + H(+) = deamido-NAD(+) + diphosphate</text>
        <dbReference type="Rhea" id="RHEA:22860"/>
        <dbReference type="ChEBI" id="CHEBI:15378"/>
        <dbReference type="ChEBI" id="CHEBI:30616"/>
        <dbReference type="ChEBI" id="CHEBI:33019"/>
        <dbReference type="ChEBI" id="CHEBI:57502"/>
        <dbReference type="ChEBI" id="CHEBI:58437"/>
        <dbReference type="EC" id="2.7.7.18"/>
    </reaction>
</comment>
<dbReference type="KEGG" id="hor:Hore_13410"/>
<dbReference type="OrthoDB" id="5295945at2"/>
<dbReference type="InterPro" id="IPR014729">
    <property type="entry name" value="Rossmann-like_a/b/a_fold"/>
</dbReference>